<name>A0A5C2FTM2_KLEPN</name>
<proteinExistence type="predicted"/>
<reference evidence="1" key="1">
    <citation type="submission" date="2019-06" db="EMBL/GenBank/DDBJ databases">
        <title>Tigecycline-non-susceptible hypervirulent Klebsiella pneumoniae strains in Taiwan.</title>
        <authorList>
            <person name="Lin Y.-T."/>
        </authorList>
    </citation>
    <scope>NUCLEOTIDE SEQUENCE</scope>
    <source>
        <strain evidence="1">KP1677</strain>
        <plasmid evidence="1">pKP1677</plasmid>
    </source>
</reference>
<dbReference type="AlphaFoldDB" id="A0A5C2FTM2"/>
<evidence type="ECO:0000313" key="1">
    <source>
        <dbReference type="EMBL" id="QEP09965.1"/>
    </source>
</evidence>
<accession>A0A5C2FTM2</accession>
<sequence length="41" mass="4636">MQFKLIHSRHHTSILYKPLYMLAGEIGHTNGTNQTAGLQLD</sequence>
<keyword evidence="1" id="KW-0614">Plasmid</keyword>
<geneLocation type="plasmid" evidence="1">
    <name>pKP1677</name>
</geneLocation>
<dbReference type="EMBL" id="MN058044">
    <property type="protein sequence ID" value="QEP09965.1"/>
    <property type="molecule type" value="Genomic_DNA"/>
</dbReference>
<protein>
    <submittedName>
        <fullName evidence="1">Uncharacterized protein</fullName>
    </submittedName>
</protein>
<organism evidence="1">
    <name type="scientific">Klebsiella pneumoniae</name>
    <dbReference type="NCBI Taxonomy" id="573"/>
    <lineage>
        <taxon>Bacteria</taxon>
        <taxon>Pseudomonadati</taxon>
        <taxon>Pseudomonadota</taxon>
        <taxon>Gammaproteobacteria</taxon>
        <taxon>Enterobacterales</taxon>
        <taxon>Enterobacteriaceae</taxon>
        <taxon>Klebsiella/Raoultella group</taxon>
        <taxon>Klebsiella</taxon>
        <taxon>Klebsiella pneumoniae complex</taxon>
    </lineage>
</organism>